<dbReference type="InterPro" id="IPR005025">
    <property type="entry name" value="FMN_Rdtase-like_dom"/>
</dbReference>
<dbReference type="AlphaFoldDB" id="A0A1X7DY24"/>
<organism evidence="4 5">
    <name type="scientific">Desulfovibrio gilichinskyi</name>
    <dbReference type="NCBI Taxonomy" id="1519643"/>
    <lineage>
        <taxon>Bacteria</taxon>
        <taxon>Pseudomonadati</taxon>
        <taxon>Thermodesulfobacteriota</taxon>
        <taxon>Desulfovibrionia</taxon>
        <taxon>Desulfovibrionales</taxon>
        <taxon>Desulfovibrionaceae</taxon>
        <taxon>Desulfovibrio</taxon>
    </lineage>
</organism>
<dbReference type="GO" id="GO:0016491">
    <property type="term" value="F:oxidoreductase activity"/>
    <property type="evidence" value="ECO:0007669"/>
    <property type="project" value="InterPro"/>
</dbReference>
<sequence>MKVLILTSSHRKNGNSNILAQEVNKGASEKGHSTTTIDLARLTINGCRDCGCCEAPKYNGCIIKDDMVSIYPQLIAADTIILASPIYWCNINGQLKQCIDRWKGIAPDREHNPFQGKNIGAIFSYGDTDVLTSGCVNAIKSLQDLCEYAQAKWLGAVYGTAFKAGDVLENKELLQQAKQFGNDL</sequence>
<evidence type="ECO:0000256" key="1">
    <source>
        <dbReference type="ARBA" id="ARBA00022630"/>
    </source>
</evidence>
<feature type="domain" description="NADPH-dependent FMN reductase-like" evidence="3">
    <location>
        <begin position="1"/>
        <end position="127"/>
    </location>
</feature>
<name>A0A1X7DY24_9BACT</name>
<dbReference type="STRING" id="1519643.SAMN06295933_2348"/>
<evidence type="ECO:0000313" key="5">
    <source>
        <dbReference type="Proteomes" id="UP000192906"/>
    </source>
</evidence>
<keyword evidence="5" id="KW-1185">Reference proteome</keyword>
<keyword evidence="1" id="KW-0285">Flavoprotein</keyword>
<keyword evidence="2" id="KW-0288">FMN</keyword>
<gene>
    <name evidence="4" type="ORF">SAMN06295933_2348</name>
</gene>
<dbReference type="SUPFAM" id="SSF52218">
    <property type="entry name" value="Flavoproteins"/>
    <property type="match status" value="1"/>
</dbReference>
<dbReference type="Pfam" id="PF03358">
    <property type="entry name" value="FMN_red"/>
    <property type="match status" value="1"/>
</dbReference>
<evidence type="ECO:0000259" key="3">
    <source>
        <dbReference type="Pfam" id="PF03358"/>
    </source>
</evidence>
<dbReference type="Proteomes" id="UP000192906">
    <property type="component" value="Unassembled WGS sequence"/>
</dbReference>
<reference evidence="5" key="1">
    <citation type="submission" date="2017-04" db="EMBL/GenBank/DDBJ databases">
        <authorList>
            <person name="Varghese N."/>
            <person name="Submissions S."/>
        </authorList>
    </citation>
    <scope>NUCLEOTIDE SEQUENCE [LARGE SCALE GENOMIC DNA]</scope>
    <source>
        <strain evidence="5">K3S</strain>
    </source>
</reference>
<dbReference type="RefSeq" id="WP_085102429.1">
    <property type="nucleotide sequence ID" value="NZ_FWZU01000004.1"/>
</dbReference>
<dbReference type="EMBL" id="FWZU01000004">
    <property type="protein sequence ID" value="SMF23746.1"/>
    <property type="molecule type" value="Genomic_DNA"/>
</dbReference>
<evidence type="ECO:0000313" key="4">
    <source>
        <dbReference type="EMBL" id="SMF23746.1"/>
    </source>
</evidence>
<accession>A0A1X7DY24</accession>
<dbReference type="Gene3D" id="3.40.50.360">
    <property type="match status" value="1"/>
</dbReference>
<dbReference type="OrthoDB" id="6398207at2"/>
<protein>
    <submittedName>
        <fullName evidence="4">Multimeric flavodoxin WrbA</fullName>
    </submittedName>
</protein>
<dbReference type="InterPro" id="IPR029039">
    <property type="entry name" value="Flavoprotein-like_sf"/>
</dbReference>
<dbReference type="PANTHER" id="PTHR43278:SF4">
    <property type="entry name" value="NAD(P)H-DEPENDENT FMN-CONTAINING OXIDOREDUCTASE YWQN-RELATED"/>
    <property type="match status" value="1"/>
</dbReference>
<proteinExistence type="predicted"/>
<dbReference type="InterPro" id="IPR051796">
    <property type="entry name" value="ISF_SsuE-like"/>
</dbReference>
<dbReference type="PANTHER" id="PTHR43278">
    <property type="entry name" value="NAD(P)H-DEPENDENT FMN-CONTAINING OXIDOREDUCTASE YWQN-RELATED"/>
    <property type="match status" value="1"/>
</dbReference>
<evidence type="ECO:0000256" key="2">
    <source>
        <dbReference type="ARBA" id="ARBA00022643"/>
    </source>
</evidence>